<evidence type="ECO:0000256" key="5">
    <source>
        <dbReference type="SAM" id="Phobius"/>
    </source>
</evidence>
<sequence>MSTQMNTFLYVSIMAMMMMMVVGVKSCQLMTFNAPIEKDNCISSGNVTFNYCGGKCSSETTYHTSYPHYTKKCQRCKIAQASVVDFICWTRGTRSYKIETINSAVKCQCRNA</sequence>
<dbReference type="GO" id="GO:0005576">
    <property type="term" value="C:extracellular region"/>
    <property type="evidence" value="ECO:0007669"/>
    <property type="project" value="UniProtKB-SubCell"/>
</dbReference>
<accession>A0A7M5VGP4</accession>
<keyword evidence="5" id="KW-1133">Transmembrane helix</keyword>
<dbReference type="EnsemblMetazoa" id="CLYHEMT011975.1">
    <property type="protein sequence ID" value="CLYHEMP011975.1"/>
    <property type="gene ID" value="CLYHEMG011975"/>
</dbReference>
<evidence type="ECO:0000259" key="6">
    <source>
        <dbReference type="Pfam" id="PF03045"/>
    </source>
</evidence>
<dbReference type="Proteomes" id="UP000594262">
    <property type="component" value="Unplaced"/>
</dbReference>
<reference evidence="7" key="1">
    <citation type="submission" date="2021-01" db="UniProtKB">
        <authorList>
            <consortium name="EnsemblMetazoa"/>
        </authorList>
    </citation>
    <scope>IDENTIFICATION</scope>
</reference>
<evidence type="ECO:0000256" key="2">
    <source>
        <dbReference type="ARBA" id="ARBA00022525"/>
    </source>
</evidence>
<dbReference type="AlphaFoldDB" id="A0A7M5VGP4"/>
<dbReference type="Pfam" id="PF03045">
    <property type="entry name" value="DAN"/>
    <property type="match status" value="1"/>
</dbReference>
<evidence type="ECO:0000313" key="8">
    <source>
        <dbReference type="Proteomes" id="UP000594262"/>
    </source>
</evidence>
<keyword evidence="2" id="KW-0964">Secreted</keyword>
<organism evidence="7 8">
    <name type="scientific">Clytia hemisphaerica</name>
    <dbReference type="NCBI Taxonomy" id="252671"/>
    <lineage>
        <taxon>Eukaryota</taxon>
        <taxon>Metazoa</taxon>
        <taxon>Cnidaria</taxon>
        <taxon>Hydrozoa</taxon>
        <taxon>Hydroidolina</taxon>
        <taxon>Leptothecata</taxon>
        <taxon>Obeliida</taxon>
        <taxon>Clytiidae</taxon>
        <taxon>Clytia</taxon>
    </lineage>
</organism>
<feature type="domain" description="DAN" evidence="6">
    <location>
        <begin position="22"/>
        <end position="110"/>
    </location>
</feature>
<evidence type="ECO:0000256" key="3">
    <source>
        <dbReference type="ARBA" id="ARBA00022729"/>
    </source>
</evidence>
<keyword evidence="8" id="KW-1185">Reference proteome</keyword>
<dbReference type="Gene3D" id="2.10.90.10">
    <property type="entry name" value="Cystine-knot cytokines"/>
    <property type="match status" value="1"/>
</dbReference>
<evidence type="ECO:0000256" key="4">
    <source>
        <dbReference type="ARBA" id="ARBA00023157"/>
    </source>
</evidence>
<name>A0A7M5VGP4_9CNID</name>
<dbReference type="InterPro" id="IPR004133">
    <property type="entry name" value="DAN_dom"/>
</dbReference>
<comment type="subcellular location">
    <subcellularLocation>
        <location evidence="1">Secreted</location>
    </subcellularLocation>
</comment>
<evidence type="ECO:0000256" key="1">
    <source>
        <dbReference type="ARBA" id="ARBA00004613"/>
    </source>
</evidence>
<evidence type="ECO:0000313" key="7">
    <source>
        <dbReference type="EnsemblMetazoa" id="CLYHEMP011975.1"/>
    </source>
</evidence>
<keyword evidence="4" id="KW-1015">Disulfide bond</keyword>
<dbReference type="InterPro" id="IPR029034">
    <property type="entry name" value="Cystine-knot_cytokine"/>
</dbReference>
<feature type="transmembrane region" description="Helical" evidence="5">
    <location>
        <begin position="7"/>
        <end position="24"/>
    </location>
</feature>
<proteinExistence type="predicted"/>
<keyword evidence="5" id="KW-0472">Membrane</keyword>
<protein>
    <recommendedName>
        <fullName evidence="6">DAN domain-containing protein</fullName>
    </recommendedName>
</protein>
<keyword evidence="5" id="KW-0812">Transmembrane</keyword>
<keyword evidence="3" id="KW-0732">Signal</keyword>